<dbReference type="InterPro" id="IPR029056">
    <property type="entry name" value="Ribokinase-like"/>
</dbReference>
<evidence type="ECO:0000313" key="3">
    <source>
        <dbReference type="Proteomes" id="UP000240493"/>
    </source>
</evidence>
<keyword evidence="3" id="KW-1185">Reference proteome</keyword>
<dbReference type="STRING" id="1042311.A0A2T3YXX4"/>
<protein>
    <recommendedName>
        <fullName evidence="1">Pyridoxamine kinase/Phosphomethylpyrimidine kinase domain-containing protein</fullName>
    </recommendedName>
</protein>
<organism evidence="2 3">
    <name type="scientific">Trichoderma asperellum (strain ATCC 204424 / CBS 433.97 / NBRC 101777)</name>
    <dbReference type="NCBI Taxonomy" id="1042311"/>
    <lineage>
        <taxon>Eukaryota</taxon>
        <taxon>Fungi</taxon>
        <taxon>Dikarya</taxon>
        <taxon>Ascomycota</taxon>
        <taxon>Pezizomycotina</taxon>
        <taxon>Sordariomycetes</taxon>
        <taxon>Hypocreomycetidae</taxon>
        <taxon>Hypocreales</taxon>
        <taxon>Hypocreaceae</taxon>
        <taxon>Trichoderma</taxon>
    </lineage>
</organism>
<dbReference type="AlphaFoldDB" id="A0A2T3YXX4"/>
<name>A0A2T3YXX4_TRIA4</name>
<dbReference type="SUPFAM" id="SSF53613">
    <property type="entry name" value="Ribokinase-like"/>
    <property type="match status" value="1"/>
</dbReference>
<feature type="domain" description="Pyridoxamine kinase/Phosphomethylpyrimidine kinase" evidence="1">
    <location>
        <begin position="16"/>
        <end position="253"/>
    </location>
</feature>
<dbReference type="GO" id="GO:0009228">
    <property type="term" value="P:thiamine biosynthetic process"/>
    <property type="evidence" value="ECO:0007669"/>
    <property type="project" value="TreeGrafter"/>
</dbReference>
<dbReference type="Gene3D" id="3.40.1190.20">
    <property type="match status" value="1"/>
</dbReference>
<evidence type="ECO:0000259" key="1">
    <source>
        <dbReference type="Pfam" id="PF08543"/>
    </source>
</evidence>
<dbReference type="GO" id="GO:0008902">
    <property type="term" value="F:hydroxymethylpyrimidine kinase activity"/>
    <property type="evidence" value="ECO:0007669"/>
    <property type="project" value="TreeGrafter"/>
</dbReference>
<dbReference type="Pfam" id="PF08543">
    <property type="entry name" value="Phos_pyr_kin"/>
    <property type="match status" value="1"/>
</dbReference>
<accession>A0A2T3YXX4</accession>
<gene>
    <name evidence="2" type="ORF">M441DRAFT_92597</name>
</gene>
<proteinExistence type="predicted"/>
<sequence length="259" mass="28082">MQHECILVFGCSDKLANSGLKADERAIAAQGIPMRAVSTGSAIRNGETHVENLPAACLIPEDEIDLAIREIDCKAIKIGALISEKSIQIVSSTLQQNKQLMSVIDVEPFFKASPTPKPEEITALRKDILPFINILSATVPEVKALLDEAGILIDYPKSIQDVISMANTLRSLGPKYVIIKREIFDEGDGTTTLHFVLCGDAEPLIVASRFENPKRLFGASYSIPPAITAYLAKGYGVPEAVSAGFKFAEEMLKGGQYFD</sequence>
<dbReference type="GO" id="GO:0008972">
    <property type="term" value="F:phosphomethylpyrimidine kinase activity"/>
    <property type="evidence" value="ECO:0007669"/>
    <property type="project" value="TreeGrafter"/>
</dbReference>
<dbReference type="Proteomes" id="UP000240493">
    <property type="component" value="Unassembled WGS sequence"/>
</dbReference>
<dbReference type="PANTHER" id="PTHR20858:SF17">
    <property type="entry name" value="HYDROXYMETHYLPYRIMIDINE_PHOSPHOMETHYLPYRIMIDINE KINASE THI20-RELATED"/>
    <property type="match status" value="1"/>
</dbReference>
<reference evidence="2 3" key="1">
    <citation type="submission" date="2016-07" db="EMBL/GenBank/DDBJ databases">
        <title>Multiple horizontal gene transfer events from other fungi enriched the ability of initially mycotrophic Trichoderma (Ascomycota) to feed on dead plant biomass.</title>
        <authorList>
            <consortium name="DOE Joint Genome Institute"/>
            <person name="Aerts A."/>
            <person name="Atanasova L."/>
            <person name="Chenthamara K."/>
            <person name="Zhang J."/>
            <person name="Grujic M."/>
            <person name="Henrissat B."/>
            <person name="Kuo A."/>
            <person name="Salamov A."/>
            <person name="Lipzen A."/>
            <person name="Labutti K."/>
            <person name="Barry K."/>
            <person name="Miao Y."/>
            <person name="Rahimi M.J."/>
            <person name="Shen Q."/>
            <person name="Grigoriev I.V."/>
            <person name="Kubicek C.P."/>
            <person name="Druzhinina I.S."/>
        </authorList>
    </citation>
    <scope>NUCLEOTIDE SEQUENCE [LARGE SCALE GENOMIC DNA]</scope>
    <source>
        <strain evidence="2 3">CBS 433.97</strain>
    </source>
</reference>
<dbReference type="OrthoDB" id="4896037at2759"/>
<dbReference type="InterPro" id="IPR013749">
    <property type="entry name" value="PM/HMP-P_kinase-1"/>
</dbReference>
<dbReference type="GO" id="GO:0005829">
    <property type="term" value="C:cytosol"/>
    <property type="evidence" value="ECO:0007669"/>
    <property type="project" value="TreeGrafter"/>
</dbReference>
<evidence type="ECO:0000313" key="2">
    <source>
        <dbReference type="EMBL" id="PTB37374.1"/>
    </source>
</evidence>
<dbReference type="EMBL" id="KZ679268">
    <property type="protein sequence ID" value="PTB37374.1"/>
    <property type="molecule type" value="Genomic_DNA"/>
</dbReference>
<dbReference type="PANTHER" id="PTHR20858">
    <property type="entry name" value="PHOSPHOMETHYLPYRIMIDINE KINASE"/>
    <property type="match status" value="1"/>
</dbReference>